<dbReference type="AlphaFoldDB" id="A0A0B4XM54"/>
<dbReference type="EC" id="3.6.1.7" evidence="2 5"/>
<name>A0A0B4XM54_9GAMM</name>
<reference evidence="9 10" key="1">
    <citation type="journal article" date="2012" name="J. Bacteriol.">
        <title>Genome sequence of an alkane-degrading bacterium, Alcanivorax pacificus type strain W11-5, isolated from deep sea sediment.</title>
        <authorList>
            <person name="Lai Q."/>
            <person name="Shao Z."/>
        </authorList>
    </citation>
    <scope>NUCLEOTIDE SEQUENCE [LARGE SCALE GENOMIC DNA]</scope>
    <source>
        <strain evidence="9 10">W11-5</strain>
    </source>
</reference>
<evidence type="ECO:0000256" key="1">
    <source>
        <dbReference type="ARBA" id="ARBA00005614"/>
    </source>
</evidence>
<dbReference type="PROSITE" id="PS00151">
    <property type="entry name" value="ACYLPHOSPHATASE_2"/>
    <property type="match status" value="1"/>
</dbReference>
<dbReference type="PANTHER" id="PTHR47268:SF4">
    <property type="entry name" value="ACYLPHOSPHATASE"/>
    <property type="match status" value="1"/>
</dbReference>
<accession>A0A0B4XM54</accession>
<evidence type="ECO:0000256" key="3">
    <source>
        <dbReference type="ARBA" id="ARBA00015991"/>
    </source>
</evidence>
<dbReference type="InterPro" id="IPR020456">
    <property type="entry name" value="Acylphosphatase"/>
</dbReference>
<dbReference type="OrthoDB" id="5295388at2"/>
<feature type="domain" description="Acylphosphatase-like" evidence="8">
    <location>
        <begin position="3"/>
        <end position="91"/>
    </location>
</feature>
<comment type="similarity">
    <text evidence="1 7">Belongs to the acylphosphatase family.</text>
</comment>
<dbReference type="PRINTS" id="PR00112">
    <property type="entry name" value="ACYLPHPHTASE"/>
</dbReference>
<evidence type="ECO:0000256" key="5">
    <source>
        <dbReference type="PROSITE-ProRule" id="PRU00520"/>
    </source>
</evidence>
<dbReference type="InterPro" id="IPR036046">
    <property type="entry name" value="Acylphosphatase-like_dom_sf"/>
</dbReference>
<dbReference type="PROSITE" id="PS00150">
    <property type="entry name" value="ACYLPHOSPHATASE_1"/>
    <property type="match status" value="1"/>
</dbReference>
<dbReference type="SUPFAM" id="SSF54975">
    <property type="entry name" value="Acylphosphatase/BLUF domain-like"/>
    <property type="match status" value="1"/>
</dbReference>
<dbReference type="GO" id="GO:0003998">
    <property type="term" value="F:acylphosphatase activity"/>
    <property type="evidence" value="ECO:0007669"/>
    <property type="project" value="UniProtKB-EC"/>
</dbReference>
<feature type="active site" evidence="5">
    <location>
        <position position="36"/>
    </location>
</feature>
<dbReference type="Proteomes" id="UP000006764">
    <property type="component" value="Chromosome"/>
</dbReference>
<dbReference type="Pfam" id="PF00708">
    <property type="entry name" value="Acylphosphatase"/>
    <property type="match status" value="1"/>
</dbReference>
<keyword evidence="10" id="KW-1185">Reference proteome</keyword>
<gene>
    <name evidence="9" type="ORF">S7S_06085</name>
</gene>
<dbReference type="HOGENOM" id="CLU_141932_1_2_6"/>
<sequence>MKTLRVRVCGRVQGVCFRAGTQQQAQALGLTGWVRNREDGSVEAQLRGGDRALQQMLDWLHHGPPEARVDTVETERLPDDTTDNNIFEVRR</sequence>
<dbReference type="Gene3D" id="3.30.70.100">
    <property type="match status" value="1"/>
</dbReference>
<dbReference type="PROSITE" id="PS51160">
    <property type="entry name" value="ACYLPHOSPHATASE_3"/>
    <property type="match status" value="1"/>
</dbReference>
<dbReference type="PANTHER" id="PTHR47268">
    <property type="entry name" value="ACYLPHOSPHATASE"/>
    <property type="match status" value="1"/>
</dbReference>
<comment type="catalytic activity">
    <reaction evidence="4 5 6">
        <text>an acyl phosphate + H2O = a carboxylate + phosphate + H(+)</text>
        <dbReference type="Rhea" id="RHEA:14965"/>
        <dbReference type="ChEBI" id="CHEBI:15377"/>
        <dbReference type="ChEBI" id="CHEBI:15378"/>
        <dbReference type="ChEBI" id="CHEBI:29067"/>
        <dbReference type="ChEBI" id="CHEBI:43474"/>
        <dbReference type="ChEBI" id="CHEBI:59918"/>
        <dbReference type="EC" id="3.6.1.7"/>
    </reaction>
</comment>
<evidence type="ECO:0000256" key="7">
    <source>
        <dbReference type="RuleBase" id="RU004168"/>
    </source>
</evidence>
<dbReference type="STRING" id="391936.S7S_06085"/>
<evidence type="ECO:0000313" key="10">
    <source>
        <dbReference type="Proteomes" id="UP000006764"/>
    </source>
</evidence>
<dbReference type="RefSeq" id="WP_008738007.1">
    <property type="nucleotide sequence ID" value="NZ_CP004387.1"/>
</dbReference>
<evidence type="ECO:0000256" key="2">
    <source>
        <dbReference type="ARBA" id="ARBA00012150"/>
    </source>
</evidence>
<dbReference type="KEGG" id="apac:S7S_06085"/>
<evidence type="ECO:0000256" key="6">
    <source>
        <dbReference type="RuleBase" id="RU000553"/>
    </source>
</evidence>
<organism evidence="9 10">
    <name type="scientific">Isoalcanivorax pacificus W11-5</name>
    <dbReference type="NCBI Taxonomy" id="391936"/>
    <lineage>
        <taxon>Bacteria</taxon>
        <taxon>Pseudomonadati</taxon>
        <taxon>Pseudomonadota</taxon>
        <taxon>Gammaproteobacteria</taxon>
        <taxon>Oceanospirillales</taxon>
        <taxon>Alcanivoracaceae</taxon>
        <taxon>Isoalcanivorax</taxon>
    </lineage>
</organism>
<evidence type="ECO:0000256" key="4">
    <source>
        <dbReference type="ARBA" id="ARBA00047645"/>
    </source>
</evidence>
<dbReference type="InterPro" id="IPR001792">
    <property type="entry name" value="Acylphosphatase-like_dom"/>
</dbReference>
<keyword evidence="5 6" id="KW-0378">Hydrolase</keyword>
<evidence type="ECO:0000259" key="8">
    <source>
        <dbReference type="PROSITE" id="PS51160"/>
    </source>
</evidence>
<proteinExistence type="inferred from homology"/>
<dbReference type="EMBL" id="CP004387">
    <property type="protein sequence ID" value="AJD47633.1"/>
    <property type="molecule type" value="Genomic_DNA"/>
</dbReference>
<evidence type="ECO:0000313" key="9">
    <source>
        <dbReference type="EMBL" id="AJD47633.1"/>
    </source>
</evidence>
<feature type="active site" evidence="5">
    <location>
        <position position="18"/>
    </location>
</feature>
<dbReference type="InterPro" id="IPR017968">
    <property type="entry name" value="Acylphosphatase_CS"/>
</dbReference>
<protein>
    <recommendedName>
        <fullName evidence="3 5">Acylphosphatase</fullName>
        <ecNumber evidence="2 5">3.6.1.7</ecNumber>
    </recommendedName>
</protein>